<keyword evidence="2" id="KW-1185">Reference proteome</keyword>
<sequence>MRRTWRSRKALSGVTQWILDWGVPFALVVATLGVFAARAESPSDVYKVFTLMDPPEHILLWFASLIGWLMVPAIIGGVAGHVIATRIKSVKAIPTVALYRRRKMGQRMRPPSRIDYLGTYFNGAAAEQDFVDKFVRIGHRNDWGKAQDHWEVVVRDTMCTQQYAQLDRQECLRQAQDMSRIHLRVSALVGRCRVCESQ</sequence>
<name>A0ACD4ZXL4_9ACTN</name>
<gene>
    <name evidence="1" type="ORF">OG835_25905</name>
</gene>
<evidence type="ECO:0000313" key="1">
    <source>
        <dbReference type="EMBL" id="WSC03206.1"/>
    </source>
</evidence>
<accession>A0ACD4ZXL4</accession>
<organism evidence="1 2">
    <name type="scientific">Streptomyces scopuliridis</name>
    <dbReference type="NCBI Taxonomy" id="452529"/>
    <lineage>
        <taxon>Bacteria</taxon>
        <taxon>Bacillati</taxon>
        <taxon>Actinomycetota</taxon>
        <taxon>Actinomycetes</taxon>
        <taxon>Kitasatosporales</taxon>
        <taxon>Streptomycetaceae</taxon>
        <taxon>Streptomyces</taxon>
    </lineage>
</organism>
<evidence type="ECO:0000313" key="2">
    <source>
        <dbReference type="Proteomes" id="UP001348369"/>
    </source>
</evidence>
<proteinExistence type="predicted"/>
<reference evidence="1" key="1">
    <citation type="submission" date="2022-10" db="EMBL/GenBank/DDBJ databases">
        <title>The complete genomes of actinobacterial strains from the NBC collection.</title>
        <authorList>
            <person name="Joergensen T.S."/>
            <person name="Alvarez Arevalo M."/>
            <person name="Sterndorff E.B."/>
            <person name="Faurdal D."/>
            <person name="Vuksanovic O."/>
            <person name="Mourched A.-S."/>
            <person name="Charusanti P."/>
            <person name="Shaw S."/>
            <person name="Blin K."/>
            <person name="Weber T."/>
        </authorList>
    </citation>
    <scope>NUCLEOTIDE SEQUENCE</scope>
    <source>
        <strain evidence="1">NBC 01771</strain>
    </source>
</reference>
<protein>
    <submittedName>
        <fullName evidence="1">DUF6313 family protein</fullName>
    </submittedName>
</protein>
<dbReference type="Proteomes" id="UP001348369">
    <property type="component" value="Chromosome"/>
</dbReference>
<dbReference type="EMBL" id="CP109109">
    <property type="protein sequence ID" value="WSC03206.1"/>
    <property type="molecule type" value="Genomic_DNA"/>
</dbReference>